<feature type="compositionally biased region" description="Polar residues" evidence="1">
    <location>
        <begin position="1"/>
        <end position="23"/>
    </location>
</feature>
<comment type="caution">
    <text evidence="2">The sequence shown here is derived from an EMBL/GenBank/DDBJ whole genome shotgun (WGS) entry which is preliminary data.</text>
</comment>
<reference evidence="2 3" key="1">
    <citation type="submission" date="2007-03" db="EMBL/GenBank/DDBJ databases">
        <authorList>
            <person name="Fulton L."/>
            <person name="Clifton S."/>
            <person name="Fulton B."/>
            <person name="Xu J."/>
            <person name="Minx P."/>
            <person name="Pepin K.H."/>
            <person name="Johnson M."/>
            <person name="Thiruvilangam P."/>
            <person name="Bhonagiri V."/>
            <person name="Nash W.E."/>
            <person name="Mardis E.R."/>
            <person name="Wilson R.K."/>
        </authorList>
    </citation>
    <scope>NUCLEOTIDE SEQUENCE [LARGE SCALE GENOMIC DNA]</scope>
    <source>
        <strain evidence="2 3">ATCC 27560</strain>
    </source>
</reference>
<name>A5Z306_9FIRM</name>
<feature type="region of interest" description="Disordered" evidence="1">
    <location>
        <begin position="1"/>
        <end position="28"/>
    </location>
</feature>
<dbReference type="Proteomes" id="UP000006000">
    <property type="component" value="Unassembled WGS sequence"/>
</dbReference>
<protein>
    <submittedName>
        <fullName evidence="2">Uncharacterized protein</fullName>
    </submittedName>
</protein>
<accession>A5Z306</accession>
<dbReference type="eggNOG" id="ENOG502ZJ01">
    <property type="taxonomic scope" value="Bacteria"/>
</dbReference>
<dbReference type="AlphaFoldDB" id="A5Z306"/>
<dbReference type="EMBL" id="AAVL02000012">
    <property type="protein sequence ID" value="EDM52658.1"/>
    <property type="molecule type" value="Genomic_DNA"/>
</dbReference>
<sequence>MIGNHSKSALAQGSLTVTPTGGASTKVGYIDPVYNVDWHPSTETDT</sequence>
<proteinExistence type="predicted"/>
<evidence type="ECO:0000256" key="1">
    <source>
        <dbReference type="SAM" id="MobiDB-lite"/>
    </source>
</evidence>
<dbReference type="AntiFam" id="ANF00275">
    <property type="entry name" value="Spurious translation from rRNA (DUF6467)"/>
</dbReference>
<reference evidence="2 3" key="2">
    <citation type="submission" date="2007-04" db="EMBL/GenBank/DDBJ databases">
        <title>Draft genome sequence of Eubacterium ventriosum (ATCC 27560).</title>
        <authorList>
            <person name="Sudarsanam P."/>
            <person name="Ley R."/>
            <person name="Guruge J."/>
            <person name="Turnbaugh P.J."/>
            <person name="Mahowald M."/>
            <person name="Liep D."/>
            <person name="Gordon J."/>
        </authorList>
    </citation>
    <scope>NUCLEOTIDE SEQUENCE [LARGE SCALE GENOMIC DNA]</scope>
    <source>
        <strain evidence="2 3">ATCC 27560</strain>
    </source>
</reference>
<dbReference type="HOGENOM" id="CLU_217205_0_0_9"/>
<gene>
    <name evidence="2" type="ORF">EUBVEN_00036</name>
</gene>
<organism evidence="2 3">
    <name type="scientific">Eubacterium ventriosum ATCC 27560</name>
    <dbReference type="NCBI Taxonomy" id="411463"/>
    <lineage>
        <taxon>Bacteria</taxon>
        <taxon>Bacillati</taxon>
        <taxon>Bacillota</taxon>
        <taxon>Clostridia</taxon>
        <taxon>Eubacteriales</taxon>
        <taxon>Eubacteriaceae</taxon>
        <taxon>Eubacterium</taxon>
    </lineage>
</organism>
<evidence type="ECO:0000313" key="2">
    <source>
        <dbReference type="EMBL" id="EDM52658.1"/>
    </source>
</evidence>
<evidence type="ECO:0000313" key="3">
    <source>
        <dbReference type="Proteomes" id="UP000006000"/>
    </source>
</evidence>